<organism evidence="2 3">
    <name type="scientific">Wickerhamiella sorbophila</name>
    <dbReference type="NCBI Taxonomy" id="45607"/>
    <lineage>
        <taxon>Eukaryota</taxon>
        <taxon>Fungi</taxon>
        <taxon>Dikarya</taxon>
        <taxon>Ascomycota</taxon>
        <taxon>Saccharomycotina</taxon>
        <taxon>Dipodascomycetes</taxon>
        <taxon>Dipodascales</taxon>
        <taxon>Trichomonascaceae</taxon>
        <taxon>Wickerhamiella</taxon>
    </lineage>
</organism>
<feature type="region of interest" description="Disordered" evidence="1">
    <location>
        <begin position="299"/>
        <end position="327"/>
    </location>
</feature>
<sequence length="483" mass="54829">MDQPSFTMAERLYKKAYSASFWSQNDSKHGFDSETTTIVPHLADAPLSLRQKAHILLGVCKIISSNGRILSIEVIRTWKSMNIVKSKPKTDPLLLPARRSRSHTLPENPLINLELEKDWPPYKLPKLAYTQTPSHSISDSIRLTDFPLDQTESDYSSVTESMLSYQSDLFGNANQVLFDLTEHSDTPFNQVTPIASPVTFSEPVYPDEPIEPLDFSEPDETEDPTEARQDPSRKSKVTIQKEIFYSQDKLNEWFDGYDEFCKNASRPSKKITFERLFWGRETWSARHNRKRREAELLKKNKAAPPAMPTPDLITPDQSSDADESPHLDAFDNQFDIMDDADNSDIEFDETPGSPMLELRKGEFEHTLDTVGLLPESWDELPPHPRISGSFQRDQNELQGFLQQLTGQDALMAGRVTEEDDVAILEKVNTLGGKCLFDQVHTATRLSKGHAFFSVLRLAQQGKLSLNQPDVFGKITIQSSFRPH</sequence>
<comment type="caution">
    <text evidence="2">The sequence shown here is derived from an EMBL/GenBank/DDBJ whole genome shotgun (WGS) entry which is preliminary data.</text>
</comment>
<dbReference type="GeneID" id="36516644"/>
<dbReference type="RefSeq" id="XP_024665221.1">
    <property type="nucleotide sequence ID" value="XM_024809453.1"/>
</dbReference>
<feature type="region of interest" description="Disordered" evidence="1">
    <location>
        <begin position="201"/>
        <end position="236"/>
    </location>
</feature>
<dbReference type="EMBL" id="NDIQ01000021">
    <property type="protein sequence ID" value="PRT55276.1"/>
    <property type="molecule type" value="Genomic_DNA"/>
</dbReference>
<accession>A0A2T0FJW3</accession>
<dbReference type="Proteomes" id="UP000238350">
    <property type="component" value="Unassembled WGS sequence"/>
</dbReference>
<dbReference type="AlphaFoldDB" id="A0A2T0FJW3"/>
<evidence type="ECO:0000313" key="2">
    <source>
        <dbReference type="EMBL" id="PRT55276.1"/>
    </source>
</evidence>
<feature type="compositionally biased region" description="Acidic residues" evidence="1">
    <location>
        <begin position="208"/>
        <end position="224"/>
    </location>
</feature>
<name>A0A2T0FJW3_9ASCO</name>
<evidence type="ECO:0000256" key="1">
    <source>
        <dbReference type="SAM" id="MobiDB-lite"/>
    </source>
</evidence>
<keyword evidence="3" id="KW-1185">Reference proteome</keyword>
<reference evidence="2 3" key="1">
    <citation type="submission" date="2017-04" db="EMBL/GenBank/DDBJ databases">
        <title>Genome sequencing of [Candida] sorbophila.</title>
        <authorList>
            <person name="Ahn J.O."/>
        </authorList>
    </citation>
    <scope>NUCLEOTIDE SEQUENCE [LARGE SCALE GENOMIC DNA]</scope>
    <source>
        <strain evidence="2 3">DS02</strain>
    </source>
</reference>
<evidence type="ECO:0000313" key="3">
    <source>
        <dbReference type="Proteomes" id="UP000238350"/>
    </source>
</evidence>
<protein>
    <submittedName>
        <fullName evidence="2">Uncharacterized protein</fullName>
    </submittedName>
</protein>
<proteinExistence type="predicted"/>
<gene>
    <name evidence="2" type="ORF">B9G98_02896</name>
</gene>